<sequence>MLSLTKRTTPKPRIRRKKRCLPIRALHIIREFSKPITRADWRNSRPIITIYGLYTILKEREMYNRKNIYDIILKNITNNTPWYKEYLAKKRMKRQVRLAKEDNIIKSKVKIITSHTFYNLSNTDHKILSNIINLYYYKRYTDDYNNILDEIIMKINSGQYSVQSRYNISLY</sequence>
<reference evidence="1" key="1">
    <citation type="journal article" date="2020" name="Nature">
        <title>Giant virus diversity and host interactions through global metagenomics.</title>
        <authorList>
            <person name="Schulz F."/>
            <person name="Roux S."/>
            <person name="Paez-Espino D."/>
            <person name="Jungbluth S."/>
            <person name="Walsh D.A."/>
            <person name="Denef V.J."/>
            <person name="McMahon K.D."/>
            <person name="Konstantinidis K.T."/>
            <person name="Eloe-Fadrosh E.A."/>
            <person name="Kyrpides N.C."/>
            <person name="Woyke T."/>
        </authorList>
    </citation>
    <scope>NUCLEOTIDE SEQUENCE</scope>
    <source>
        <strain evidence="1">GVMAG-M-3300027736-24</strain>
    </source>
</reference>
<dbReference type="AlphaFoldDB" id="A0A6C0JIR9"/>
<proteinExistence type="predicted"/>
<name>A0A6C0JIR9_9ZZZZ</name>
<evidence type="ECO:0000313" key="1">
    <source>
        <dbReference type="EMBL" id="QHU05572.1"/>
    </source>
</evidence>
<dbReference type="EMBL" id="MN740417">
    <property type="protein sequence ID" value="QHU05572.1"/>
    <property type="molecule type" value="Genomic_DNA"/>
</dbReference>
<protein>
    <submittedName>
        <fullName evidence="1">Uncharacterized protein</fullName>
    </submittedName>
</protein>
<organism evidence="1">
    <name type="scientific">viral metagenome</name>
    <dbReference type="NCBI Taxonomy" id="1070528"/>
    <lineage>
        <taxon>unclassified sequences</taxon>
        <taxon>metagenomes</taxon>
        <taxon>organismal metagenomes</taxon>
    </lineage>
</organism>
<accession>A0A6C0JIR9</accession>